<feature type="region of interest" description="Disordered" evidence="1">
    <location>
        <begin position="1"/>
        <end position="51"/>
    </location>
</feature>
<dbReference type="EMBL" id="JACHMP010000001">
    <property type="protein sequence ID" value="MBB5823018.1"/>
    <property type="molecule type" value="Genomic_DNA"/>
</dbReference>
<organism evidence="2 3">
    <name type="scientific">Streptosporangium becharense</name>
    <dbReference type="NCBI Taxonomy" id="1816182"/>
    <lineage>
        <taxon>Bacteria</taxon>
        <taxon>Bacillati</taxon>
        <taxon>Actinomycetota</taxon>
        <taxon>Actinomycetes</taxon>
        <taxon>Streptosporangiales</taxon>
        <taxon>Streptosporangiaceae</taxon>
        <taxon>Streptosporangium</taxon>
    </lineage>
</organism>
<accession>A0A7W9MJX8</accession>
<evidence type="ECO:0000313" key="2">
    <source>
        <dbReference type="EMBL" id="MBB5823018.1"/>
    </source>
</evidence>
<feature type="compositionally biased region" description="Basic and acidic residues" evidence="1">
    <location>
        <begin position="7"/>
        <end position="27"/>
    </location>
</feature>
<dbReference type="Proteomes" id="UP000540685">
    <property type="component" value="Unassembled WGS sequence"/>
</dbReference>
<name>A0A7W9MJX8_9ACTN</name>
<gene>
    <name evidence="2" type="ORF">F4562_006080</name>
</gene>
<evidence type="ECO:0000256" key="1">
    <source>
        <dbReference type="SAM" id="MobiDB-lite"/>
    </source>
</evidence>
<keyword evidence="3" id="KW-1185">Reference proteome</keyword>
<protein>
    <submittedName>
        <fullName evidence="2">Copper homeostasis protein CutC</fullName>
    </submittedName>
</protein>
<sequence length="51" mass="5338">MTVGELAARDRAGVETAARAEGDRIEPRSALPPGGLTPPAAVRAADRDRLR</sequence>
<comment type="caution">
    <text evidence="2">The sequence shown here is derived from an EMBL/GenBank/DDBJ whole genome shotgun (WGS) entry which is preliminary data.</text>
</comment>
<dbReference type="AlphaFoldDB" id="A0A7W9MJX8"/>
<reference evidence="2 3" key="1">
    <citation type="submission" date="2020-08" db="EMBL/GenBank/DDBJ databases">
        <title>Sequencing the genomes of 1000 actinobacteria strains.</title>
        <authorList>
            <person name="Klenk H.-P."/>
        </authorList>
    </citation>
    <scope>NUCLEOTIDE SEQUENCE [LARGE SCALE GENOMIC DNA]</scope>
    <source>
        <strain evidence="2 3">DSM 46887</strain>
    </source>
</reference>
<proteinExistence type="predicted"/>
<evidence type="ECO:0000313" key="3">
    <source>
        <dbReference type="Proteomes" id="UP000540685"/>
    </source>
</evidence>
<feature type="compositionally biased region" description="Low complexity" evidence="1">
    <location>
        <begin position="31"/>
        <end position="43"/>
    </location>
</feature>